<proteinExistence type="predicted"/>
<reference evidence="3" key="1">
    <citation type="journal article" date="2022" name="Genome Biol. Evol.">
        <title>A New Gene Family Diagnostic for Intracellular Biomineralization of Amorphous Ca Carbonates by Cyanobacteria.</title>
        <authorList>
            <person name="Benzerara K."/>
            <person name="Duprat E."/>
            <person name="Bitard-Feildel T."/>
            <person name="Caumes G."/>
            <person name="Cassier-Chauvat C."/>
            <person name="Chauvat F."/>
            <person name="Dezi M."/>
            <person name="Diop S.I."/>
            <person name="Gaschignard G."/>
            <person name="Gorgen S."/>
            <person name="Gugger M."/>
            <person name="Lopez-Garcia P."/>
            <person name="Millet M."/>
            <person name="Skouri-Panet F."/>
            <person name="Moreira D."/>
            <person name="Callebaut I."/>
        </authorList>
    </citation>
    <scope>NUCLEOTIDE SEQUENCE</scope>
    <source>
        <strain evidence="3">G9</strain>
    </source>
</reference>
<evidence type="ECO:0000259" key="2">
    <source>
        <dbReference type="PROSITE" id="PS51746"/>
    </source>
</evidence>
<dbReference type="EMBL" id="JAKKUT010000001">
    <property type="protein sequence ID" value="MDG2989727.1"/>
    <property type="molecule type" value="Genomic_DNA"/>
</dbReference>
<dbReference type="SUPFAM" id="SSF81606">
    <property type="entry name" value="PP2C-like"/>
    <property type="match status" value="1"/>
</dbReference>
<dbReference type="PANTHER" id="PTHR13832">
    <property type="entry name" value="PROTEIN PHOSPHATASE 2C"/>
    <property type="match status" value="1"/>
</dbReference>
<comment type="caution">
    <text evidence="3">The sequence shown here is derived from an EMBL/GenBank/DDBJ whole genome shotgun (WGS) entry which is preliminary data.</text>
</comment>
<evidence type="ECO:0000256" key="1">
    <source>
        <dbReference type="SAM" id="MobiDB-lite"/>
    </source>
</evidence>
<dbReference type="CDD" id="cd00143">
    <property type="entry name" value="PP2Cc"/>
    <property type="match status" value="1"/>
</dbReference>
<dbReference type="SMART" id="SM00331">
    <property type="entry name" value="PP2C_SIG"/>
    <property type="match status" value="1"/>
</dbReference>
<feature type="region of interest" description="Disordered" evidence="1">
    <location>
        <begin position="1"/>
        <end position="53"/>
    </location>
</feature>
<reference evidence="3" key="2">
    <citation type="submission" date="2022-01" db="EMBL/GenBank/DDBJ databases">
        <authorList>
            <person name="Zivanovic Y."/>
            <person name="Moreira D."/>
            <person name="Lopez-Garcia P."/>
        </authorList>
    </citation>
    <scope>NUCLEOTIDE SEQUENCE</scope>
    <source>
        <strain evidence="3">G9</strain>
    </source>
</reference>
<accession>A0ABT6EV77</accession>
<dbReference type="RefSeq" id="WP_277865642.1">
    <property type="nucleotide sequence ID" value="NZ_JAKKUT010000001.1"/>
</dbReference>
<evidence type="ECO:0000313" key="4">
    <source>
        <dbReference type="Proteomes" id="UP001154265"/>
    </source>
</evidence>
<dbReference type="Gene3D" id="3.60.40.10">
    <property type="entry name" value="PPM-type phosphatase domain"/>
    <property type="match status" value="1"/>
</dbReference>
<sequence length="701" mass="78850">MNNNRDVPTEPTLESTAAESMAAQSQYDTEQSPEQSALESTESADVDQSPEDNPPSYWWTVIYPDEVNNFWLNCAHRGVTEVEIDEDTQPPSTPLYADPQQRYRRYQAGLPEDQPQFVEDMTPDWPTAIAPVLESLSQWGHELDPSEPEQIIKQFQCYVPEFSPLGVAYLTLHLLMPETIPELHDIWTDNHSIDKLTGKCQGVALGFDPQAQPLSQLWRDETIPDQAIFRWLEDMLEIWQGLEPWGCSASLIIEDNICVRSDRTLYLRQLSFDPISDPTPEFVEQVIGVRRIVPEQQLPLVKAWQKLFELTTPRRQTSFSPLLACLASQPVTSILELQNLLDDLAETLQSDLLLSLDTEIGEDMGARDTNEIIDERDEIDGGDGADIEDDTGDISPDEEDMGILTMDELEDATAADDAPTAVLPKQVVCLEVFGHTDTGRERHHNEDFFLIHNRQKQWFTSSGQQVQAEGLYIVCDGMGGHAEGEVASSLAAKTLCDYFEEFWPWQSPLPDATLFREGILRANQAIFSVNEDKSKTGSGRMGTTLIAALVQGSMIRIGHVGDSRVYRFSKRLGLEQITVDHEVGQRFIQQGVEPEIAYGRPDAYQLTQALGPRNSNALSPDVYDIEVHEDTLLLLCSDGLTDNRCLESHVVSHILPMLDFKADLRQGVYQLVQLGNEFNGHDNLTVIAARMKLRSQLNYLF</sequence>
<feature type="region of interest" description="Disordered" evidence="1">
    <location>
        <begin position="377"/>
        <end position="398"/>
    </location>
</feature>
<dbReference type="NCBIfam" id="NF011149">
    <property type="entry name" value="PRK14559.1"/>
    <property type="match status" value="1"/>
</dbReference>
<feature type="domain" description="PPM-type phosphatase" evidence="2">
    <location>
        <begin position="432"/>
        <end position="691"/>
    </location>
</feature>
<protein>
    <submittedName>
        <fullName evidence="3">Serine/threonine phosphatase</fullName>
    </submittedName>
</protein>
<feature type="compositionally biased region" description="Polar residues" evidence="1">
    <location>
        <begin position="1"/>
        <end position="41"/>
    </location>
</feature>
<dbReference type="Pfam" id="PF13672">
    <property type="entry name" value="PP2C_2"/>
    <property type="match status" value="1"/>
</dbReference>
<dbReference type="SMART" id="SM00332">
    <property type="entry name" value="PP2Cc"/>
    <property type="match status" value="1"/>
</dbReference>
<evidence type="ECO:0000313" key="3">
    <source>
        <dbReference type="EMBL" id="MDG2989727.1"/>
    </source>
</evidence>
<dbReference type="InterPro" id="IPR036457">
    <property type="entry name" value="PPM-type-like_dom_sf"/>
</dbReference>
<keyword evidence="4" id="KW-1185">Reference proteome</keyword>
<dbReference type="PANTHER" id="PTHR13832:SF827">
    <property type="entry name" value="PROTEIN PHOSPHATASE 1L"/>
    <property type="match status" value="1"/>
</dbReference>
<name>A0ABT6EV77_9SYNE</name>
<dbReference type="Proteomes" id="UP001154265">
    <property type="component" value="Unassembled WGS sequence"/>
</dbReference>
<dbReference type="InterPro" id="IPR001932">
    <property type="entry name" value="PPM-type_phosphatase-like_dom"/>
</dbReference>
<gene>
    <name evidence="3" type="ORF">L3556_02075</name>
</gene>
<dbReference type="InterPro" id="IPR015655">
    <property type="entry name" value="PP2C"/>
</dbReference>
<organism evidence="3 4">
    <name type="scientific">Candidatus Synechococcus calcipolaris G9</name>
    <dbReference type="NCBI Taxonomy" id="1497997"/>
    <lineage>
        <taxon>Bacteria</taxon>
        <taxon>Bacillati</taxon>
        <taxon>Cyanobacteriota</taxon>
        <taxon>Cyanophyceae</taxon>
        <taxon>Synechococcales</taxon>
        <taxon>Synechococcaceae</taxon>
        <taxon>Synechococcus</taxon>
    </lineage>
</organism>
<dbReference type="PROSITE" id="PS51746">
    <property type="entry name" value="PPM_2"/>
    <property type="match status" value="1"/>
</dbReference>